<protein>
    <recommendedName>
        <fullName evidence="4">DUF5673 domain-containing protein</fullName>
    </recommendedName>
</protein>
<name>A0A2H0RMS7_9BACT</name>
<accession>A0A2H0RMS7</accession>
<reference evidence="2 3" key="1">
    <citation type="submission" date="2017-09" db="EMBL/GenBank/DDBJ databases">
        <title>Depth-based differentiation of microbial function through sediment-hosted aquifers and enrichment of novel symbionts in the deep terrestrial subsurface.</title>
        <authorList>
            <person name="Probst A.J."/>
            <person name="Ladd B."/>
            <person name="Jarett J.K."/>
            <person name="Geller-Mcgrath D.E."/>
            <person name="Sieber C.M."/>
            <person name="Emerson J.B."/>
            <person name="Anantharaman K."/>
            <person name="Thomas B.C."/>
            <person name="Malmstrom R."/>
            <person name="Stieglmeier M."/>
            <person name="Klingl A."/>
            <person name="Woyke T."/>
            <person name="Ryan C.M."/>
            <person name="Banfield J.F."/>
        </authorList>
    </citation>
    <scope>NUCLEOTIDE SEQUENCE [LARGE SCALE GENOMIC DNA]</scope>
    <source>
        <strain evidence="2">CG10_big_fil_rev_8_21_14_0_10_50_16</strain>
    </source>
</reference>
<comment type="caution">
    <text evidence="2">The sequence shown here is derived from an EMBL/GenBank/DDBJ whole genome shotgun (WGS) entry which is preliminary data.</text>
</comment>
<evidence type="ECO:0008006" key="4">
    <source>
        <dbReference type="Google" id="ProtNLM"/>
    </source>
</evidence>
<dbReference type="AlphaFoldDB" id="A0A2H0RMS7"/>
<keyword evidence="1" id="KW-1133">Transmembrane helix</keyword>
<keyword evidence="1" id="KW-0812">Transmembrane</keyword>
<proteinExistence type="predicted"/>
<evidence type="ECO:0000256" key="1">
    <source>
        <dbReference type="SAM" id="Phobius"/>
    </source>
</evidence>
<organism evidence="2 3">
    <name type="scientific">Candidatus Uhrbacteria bacterium CG10_big_fil_rev_8_21_14_0_10_50_16</name>
    <dbReference type="NCBI Taxonomy" id="1975039"/>
    <lineage>
        <taxon>Bacteria</taxon>
        <taxon>Candidatus Uhriibacteriota</taxon>
    </lineage>
</organism>
<sequence>MDEAQWEKIQDEIDPRYGEVVMYWTMDEFHQHERSNAWYVIFLILGLGLILSAILTSNYVFAVLLVLIGTFMILQHFRDPENVPILVLTAGLSVGEHYYPWDEIKDFWVAFDPPHVSKLYVDFNKSSEPFISIDLPEDMDPNEIRETMLEFTQESVTRKEESLTDYIRRLYKL</sequence>
<dbReference type="Proteomes" id="UP000230084">
    <property type="component" value="Unassembled WGS sequence"/>
</dbReference>
<gene>
    <name evidence="2" type="ORF">COV06_04400</name>
</gene>
<evidence type="ECO:0000313" key="2">
    <source>
        <dbReference type="EMBL" id="PIR47294.1"/>
    </source>
</evidence>
<dbReference type="EMBL" id="PCYM01000010">
    <property type="protein sequence ID" value="PIR47294.1"/>
    <property type="molecule type" value="Genomic_DNA"/>
</dbReference>
<evidence type="ECO:0000313" key="3">
    <source>
        <dbReference type="Proteomes" id="UP000230084"/>
    </source>
</evidence>
<keyword evidence="1" id="KW-0472">Membrane</keyword>
<feature type="transmembrane region" description="Helical" evidence="1">
    <location>
        <begin position="36"/>
        <end position="54"/>
    </location>
</feature>